<name>A0A2H0LVM0_9BACT</name>
<gene>
    <name evidence="1" type="ORF">COV72_09005</name>
</gene>
<protein>
    <submittedName>
        <fullName evidence="1">Four helix bundle protein</fullName>
    </submittedName>
</protein>
<comment type="caution">
    <text evidence="1">The sequence shown here is derived from an EMBL/GenBank/DDBJ whole genome shotgun (WGS) entry which is preliminary data.</text>
</comment>
<dbReference type="EMBL" id="PCWA01000109">
    <property type="protein sequence ID" value="PIQ88431.1"/>
    <property type="molecule type" value="Genomic_DNA"/>
</dbReference>
<evidence type="ECO:0000313" key="1">
    <source>
        <dbReference type="EMBL" id="PIQ88431.1"/>
    </source>
</evidence>
<accession>A0A2H0LVM0</accession>
<dbReference type="Gene3D" id="1.20.1440.60">
    <property type="entry name" value="23S rRNA-intervening sequence"/>
    <property type="match status" value="1"/>
</dbReference>
<dbReference type="SUPFAM" id="SSF158446">
    <property type="entry name" value="IVS-encoded protein-like"/>
    <property type="match status" value="1"/>
</dbReference>
<dbReference type="AlphaFoldDB" id="A0A2H0LVM0"/>
<dbReference type="PIRSF" id="PIRSF035652">
    <property type="entry name" value="CHP02436"/>
    <property type="match status" value="1"/>
</dbReference>
<dbReference type="PANTHER" id="PTHR38471:SF2">
    <property type="entry name" value="FOUR HELIX BUNDLE PROTEIN"/>
    <property type="match status" value="1"/>
</dbReference>
<dbReference type="InterPro" id="IPR012657">
    <property type="entry name" value="23S_rRNA-intervening_sequence"/>
</dbReference>
<evidence type="ECO:0000313" key="2">
    <source>
        <dbReference type="Proteomes" id="UP000229641"/>
    </source>
</evidence>
<reference evidence="1 2" key="1">
    <citation type="submission" date="2017-09" db="EMBL/GenBank/DDBJ databases">
        <title>Depth-based differentiation of microbial function through sediment-hosted aquifers and enrichment of novel symbionts in the deep terrestrial subsurface.</title>
        <authorList>
            <person name="Probst A.J."/>
            <person name="Ladd B."/>
            <person name="Jarett J.K."/>
            <person name="Geller-Mcgrath D.E."/>
            <person name="Sieber C.M."/>
            <person name="Emerson J.B."/>
            <person name="Anantharaman K."/>
            <person name="Thomas B.C."/>
            <person name="Malmstrom R."/>
            <person name="Stieglmeier M."/>
            <person name="Klingl A."/>
            <person name="Woyke T."/>
            <person name="Ryan C.M."/>
            <person name="Banfield J.F."/>
        </authorList>
    </citation>
    <scope>NUCLEOTIDE SEQUENCE [LARGE SCALE GENOMIC DNA]</scope>
    <source>
        <strain evidence="1">CG11_big_fil_rev_8_21_14_0_20_42_13</strain>
    </source>
</reference>
<sequence>MQDKKCKVDIDNRTYNFALEVVRIVRSLPKETAGFELGKQFLRSATSIAANIEEAQSAFSKQDFIYKMNISLKEARETKLWINLIRDAALMKGEAERFAYLSGECQQIISILIRIIKNSKL</sequence>
<dbReference type="Pfam" id="PF05635">
    <property type="entry name" value="23S_rRNA_IVP"/>
    <property type="match status" value="1"/>
</dbReference>
<dbReference type="PANTHER" id="PTHR38471">
    <property type="entry name" value="FOUR HELIX BUNDLE PROTEIN"/>
    <property type="match status" value="1"/>
</dbReference>
<dbReference type="NCBIfam" id="TIGR02436">
    <property type="entry name" value="four helix bundle protein"/>
    <property type="match status" value="1"/>
</dbReference>
<proteinExistence type="predicted"/>
<organism evidence="1 2">
    <name type="scientific">Candidatus Ghiorseimicrobium undicola</name>
    <dbReference type="NCBI Taxonomy" id="1974746"/>
    <lineage>
        <taxon>Bacteria</taxon>
        <taxon>Pseudomonadati</taxon>
        <taxon>Candidatus Omnitrophota</taxon>
        <taxon>Candidatus Ghiorseimicrobium</taxon>
    </lineage>
</organism>
<dbReference type="InterPro" id="IPR036583">
    <property type="entry name" value="23S_rRNA_IVS_sf"/>
</dbReference>
<dbReference type="Proteomes" id="UP000229641">
    <property type="component" value="Unassembled WGS sequence"/>
</dbReference>